<dbReference type="Proteomes" id="UP001235939">
    <property type="component" value="Chromosome 18"/>
</dbReference>
<keyword evidence="3" id="KW-1185">Reference proteome</keyword>
<reference evidence="2 3" key="1">
    <citation type="submission" date="2022-01" db="EMBL/GenBank/DDBJ databases">
        <title>A chromosomal length assembly of Cordylochernes scorpioides.</title>
        <authorList>
            <person name="Zeh D."/>
            <person name="Zeh J."/>
        </authorList>
    </citation>
    <scope>NUCLEOTIDE SEQUENCE [LARGE SCALE GENOMIC DNA]</scope>
    <source>
        <strain evidence="2">IN4F17</strain>
        <tissue evidence="2">Whole Body</tissue>
    </source>
</reference>
<evidence type="ECO:0000313" key="3">
    <source>
        <dbReference type="Proteomes" id="UP001235939"/>
    </source>
</evidence>
<organism evidence="2 3">
    <name type="scientific">Cordylochernes scorpioides</name>
    <dbReference type="NCBI Taxonomy" id="51811"/>
    <lineage>
        <taxon>Eukaryota</taxon>
        <taxon>Metazoa</taxon>
        <taxon>Ecdysozoa</taxon>
        <taxon>Arthropoda</taxon>
        <taxon>Chelicerata</taxon>
        <taxon>Arachnida</taxon>
        <taxon>Pseudoscorpiones</taxon>
        <taxon>Cheliferoidea</taxon>
        <taxon>Chernetidae</taxon>
        <taxon>Cordylochernes</taxon>
    </lineage>
</organism>
<evidence type="ECO:0000313" key="2">
    <source>
        <dbReference type="EMBL" id="UYV80107.1"/>
    </source>
</evidence>
<evidence type="ECO:0000259" key="1">
    <source>
        <dbReference type="Pfam" id="PF07727"/>
    </source>
</evidence>
<dbReference type="InterPro" id="IPR013103">
    <property type="entry name" value="RVT_2"/>
</dbReference>
<gene>
    <name evidence="2" type="ORF">LAZ67_18001719</name>
</gene>
<accession>A0ABY6LI54</accession>
<proteinExistence type="predicted"/>
<dbReference type="EMBL" id="CP092880">
    <property type="protein sequence ID" value="UYV80107.1"/>
    <property type="molecule type" value="Genomic_DNA"/>
</dbReference>
<sequence>MRANATATKNKYIIIINIFLYSYISIRTKKKKEWLKASEEEMKYLRENDTWTLTDLQAGQKAIGCKWILKAKYNNDVDVERFKARLVAKGFDQKYGGDYNETFAPVTKLTTLRTIMH</sequence>
<dbReference type="Pfam" id="PF07727">
    <property type="entry name" value="RVT_2"/>
    <property type="match status" value="1"/>
</dbReference>
<feature type="domain" description="Reverse transcriptase Ty1/copia-type" evidence="1">
    <location>
        <begin position="48"/>
        <end position="115"/>
    </location>
</feature>
<name>A0ABY6LI54_9ARAC</name>
<protein>
    <recommendedName>
        <fullName evidence="1">Reverse transcriptase Ty1/copia-type domain-containing protein</fullName>
    </recommendedName>
</protein>